<evidence type="ECO:0000256" key="1">
    <source>
        <dbReference type="ARBA" id="ARBA00023015"/>
    </source>
</evidence>
<organism evidence="5 6">
    <name type="scientific">Gilvimarinus algae</name>
    <dbReference type="NCBI Taxonomy" id="3058037"/>
    <lineage>
        <taxon>Bacteria</taxon>
        <taxon>Pseudomonadati</taxon>
        <taxon>Pseudomonadota</taxon>
        <taxon>Gammaproteobacteria</taxon>
        <taxon>Cellvibrionales</taxon>
        <taxon>Cellvibrionaceae</taxon>
        <taxon>Gilvimarinus</taxon>
    </lineage>
</organism>
<dbReference type="InterPro" id="IPR000524">
    <property type="entry name" value="Tscrpt_reg_HTH_GntR"/>
</dbReference>
<accession>A0ABT8TAV1</accession>
<comment type="caution">
    <text evidence="5">The sequence shown here is derived from an EMBL/GenBank/DDBJ whole genome shotgun (WGS) entry which is preliminary data.</text>
</comment>
<keyword evidence="2" id="KW-0238">DNA-binding</keyword>
<evidence type="ECO:0000259" key="4">
    <source>
        <dbReference type="PROSITE" id="PS50949"/>
    </source>
</evidence>
<keyword evidence="1" id="KW-0805">Transcription regulation</keyword>
<proteinExistence type="predicted"/>
<dbReference type="CDD" id="cd07377">
    <property type="entry name" value="WHTH_GntR"/>
    <property type="match status" value="1"/>
</dbReference>
<dbReference type="PRINTS" id="PR00035">
    <property type="entry name" value="HTHGNTR"/>
</dbReference>
<reference evidence="5" key="1">
    <citation type="submission" date="2023-07" db="EMBL/GenBank/DDBJ databases">
        <title>Gilvimarinus algae sp. nov., isolated from the surface of Kelp.</title>
        <authorList>
            <person name="Sun Y.Y."/>
            <person name="Gong Y."/>
            <person name="Du Z.J."/>
        </authorList>
    </citation>
    <scope>NUCLEOTIDE SEQUENCE</scope>
    <source>
        <strain evidence="5">SDUM040014</strain>
    </source>
</reference>
<dbReference type="PROSITE" id="PS50949">
    <property type="entry name" value="HTH_GNTR"/>
    <property type="match status" value="1"/>
</dbReference>
<dbReference type="InterPro" id="IPR011711">
    <property type="entry name" value="GntR_C"/>
</dbReference>
<dbReference type="Gene3D" id="1.10.10.10">
    <property type="entry name" value="Winged helix-like DNA-binding domain superfamily/Winged helix DNA-binding domain"/>
    <property type="match status" value="1"/>
</dbReference>
<dbReference type="InterPro" id="IPR036390">
    <property type="entry name" value="WH_DNA-bd_sf"/>
</dbReference>
<dbReference type="Pfam" id="PF00392">
    <property type="entry name" value="GntR"/>
    <property type="match status" value="1"/>
</dbReference>
<dbReference type="PANTHER" id="PTHR43537:SF45">
    <property type="entry name" value="GNTR FAMILY REGULATORY PROTEIN"/>
    <property type="match status" value="1"/>
</dbReference>
<evidence type="ECO:0000256" key="3">
    <source>
        <dbReference type="ARBA" id="ARBA00023163"/>
    </source>
</evidence>
<gene>
    <name evidence="5" type="ORF">QWI16_03590</name>
</gene>
<dbReference type="Gene3D" id="1.20.120.530">
    <property type="entry name" value="GntR ligand-binding domain-like"/>
    <property type="match status" value="1"/>
</dbReference>
<dbReference type="RefSeq" id="WP_302711370.1">
    <property type="nucleotide sequence ID" value="NZ_JAULRT010000034.1"/>
</dbReference>
<dbReference type="SMART" id="SM00345">
    <property type="entry name" value="HTH_GNTR"/>
    <property type="match status" value="1"/>
</dbReference>
<dbReference type="EMBL" id="JAULRT010000034">
    <property type="protein sequence ID" value="MDO3381241.1"/>
    <property type="molecule type" value="Genomic_DNA"/>
</dbReference>
<keyword evidence="3" id="KW-0804">Transcription</keyword>
<dbReference type="Pfam" id="PF07729">
    <property type="entry name" value="FCD"/>
    <property type="match status" value="1"/>
</dbReference>
<dbReference type="InterPro" id="IPR036388">
    <property type="entry name" value="WH-like_DNA-bd_sf"/>
</dbReference>
<evidence type="ECO:0000313" key="6">
    <source>
        <dbReference type="Proteomes" id="UP001168380"/>
    </source>
</evidence>
<dbReference type="Proteomes" id="UP001168380">
    <property type="component" value="Unassembled WGS sequence"/>
</dbReference>
<dbReference type="SMART" id="SM00895">
    <property type="entry name" value="FCD"/>
    <property type="match status" value="1"/>
</dbReference>
<dbReference type="SUPFAM" id="SSF46785">
    <property type="entry name" value="Winged helix' DNA-binding domain"/>
    <property type="match status" value="1"/>
</dbReference>
<evidence type="ECO:0000313" key="5">
    <source>
        <dbReference type="EMBL" id="MDO3381241.1"/>
    </source>
</evidence>
<evidence type="ECO:0000256" key="2">
    <source>
        <dbReference type="ARBA" id="ARBA00023125"/>
    </source>
</evidence>
<protein>
    <submittedName>
        <fullName evidence="5">GntR family transcriptional regulator</fullName>
    </submittedName>
</protein>
<dbReference type="SUPFAM" id="SSF48008">
    <property type="entry name" value="GntR ligand-binding domain-like"/>
    <property type="match status" value="1"/>
</dbReference>
<dbReference type="PANTHER" id="PTHR43537">
    <property type="entry name" value="TRANSCRIPTIONAL REGULATOR, GNTR FAMILY"/>
    <property type="match status" value="1"/>
</dbReference>
<dbReference type="InterPro" id="IPR008920">
    <property type="entry name" value="TF_FadR/GntR_C"/>
</dbReference>
<name>A0ABT8TAV1_9GAMM</name>
<sequence length="239" mass="26596">MAKPPVRFFDKAAADGGKGISYHRPSASQIYGFVRDAIVSMELLPGQMISETALAAKFGVSRTPVREALIQLSAIGFVDVLPQRGTFVSRFSMEKILEARFIREALELSVVSYLAENITDEIVEAGERIIAEQKLAAADDDALAFQKLDDCFHQTLADFTCYPRVALLIEAEKAHMDRVRNLSLHMRGQYKRVLSQHSAIIKALKSGSPAKAVEAMSVHMKDVYNVLKVIPKEHPEYFL</sequence>
<keyword evidence="6" id="KW-1185">Reference proteome</keyword>
<feature type="domain" description="HTH gntR-type" evidence="4">
    <location>
        <begin position="24"/>
        <end position="91"/>
    </location>
</feature>